<name>A0A919TDD2_9ACTN</name>
<dbReference type="PANTHER" id="PTHR42951">
    <property type="entry name" value="METALLO-BETA-LACTAMASE DOMAIN-CONTAINING"/>
    <property type="match status" value="1"/>
</dbReference>
<evidence type="ECO:0000259" key="1">
    <source>
        <dbReference type="SMART" id="SM00849"/>
    </source>
</evidence>
<feature type="domain" description="Metallo-beta-lactamase" evidence="1">
    <location>
        <begin position="51"/>
        <end position="223"/>
    </location>
</feature>
<dbReference type="AlphaFoldDB" id="A0A919TDD2"/>
<evidence type="ECO:0000313" key="2">
    <source>
        <dbReference type="EMBL" id="GIM93027.1"/>
    </source>
</evidence>
<dbReference type="RefSeq" id="WP_213008856.1">
    <property type="nucleotide sequence ID" value="NZ_BOQN01000062.1"/>
</dbReference>
<dbReference type="Proteomes" id="UP000677082">
    <property type="component" value="Unassembled WGS sequence"/>
</dbReference>
<dbReference type="Pfam" id="PF00753">
    <property type="entry name" value="Lactamase_B"/>
    <property type="match status" value="1"/>
</dbReference>
<dbReference type="SMART" id="SM00849">
    <property type="entry name" value="Lactamase_B"/>
    <property type="match status" value="1"/>
</dbReference>
<reference evidence="2 3" key="1">
    <citation type="submission" date="2021-03" db="EMBL/GenBank/DDBJ databases">
        <title>Whole genome shotgun sequence of Actinoplanes toevensis NBRC 105298.</title>
        <authorList>
            <person name="Komaki H."/>
            <person name="Tamura T."/>
        </authorList>
    </citation>
    <scope>NUCLEOTIDE SEQUENCE [LARGE SCALE GENOMIC DNA]</scope>
    <source>
        <strain evidence="2 3">NBRC 105298</strain>
    </source>
</reference>
<dbReference type="EMBL" id="BOQN01000062">
    <property type="protein sequence ID" value="GIM93027.1"/>
    <property type="molecule type" value="Genomic_DNA"/>
</dbReference>
<keyword evidence="3" id="KW-1185">Reference proteome</keyword>
<organism evidence="2 3">
    <name type="scientific">Paractinoplanes toevensis</name>
    <dbReference type="NCBI Taxonomy" id="571911"/>
    <lineage>
        <taxon>Bacteria</taxon>
        <taxon>Bacillati</taxon>
        <taxon>Actinomycetota</taxon>
        <taxon>Actinomycetes</taxon>
        <taxon>Micromonosporales</taxon>
        <taxon>Micromonosporaceae</taxon>
        <taxon>Paractinoplanes</taxon>
    </lineage>
</organism>
<proteinExistence type="predicted"/>
<dbReference type="InterPro" id="IPR036866">
    <property type="entry name" value="RibonucZ/Hydroxyglut_hydro"/>
</dbReference>
<evidence type="ECO:0000313" key="3">
    <source>
        <dbReference type="Proteomes" id="UP000677082"/>
    </source>
</evidence>
<sequence length="324" mass="35551">MGIEELLPRDVADLPDYAPIPESELGPALNANGYHVGQVHGNLYYVTEGVYQAPFLVTPEGVVLIDAPPTIGHNIQRGIDDVARQLGLPNKVTHFIYSHNHTDHAGATALFGDDLVRIGHRETRNLLLRANDPNRPAPHEVFDSELSLTVGGERLELAWHGTNHSPDNIFINLPEHDTLVVIDVVLPGWAPFANFNLHEDVQGAMAAAKKINEYHYSHLIAGHLGRIATPVDVRIQQQYNADLEESVKTALSTTDPTPFFVRYSANPWAGSRHYLEAVAAAAARPIVEKYTGVLAGVDVFALTSAFQMMQSNRLDIGFGSYIHP</sequence>
<dbReference type="InterPro" id="IPR050855">
    <property type="entry name" value="NDM-1-like"/>
</dbReference>
<dbReference type="InterPro" id="IPR001279">
    <property type="entry name" value="Metallo-B-lactamas"/>
</dbReference>
<comment type="caution">
    <text evidence="2">The sequence shown here is derived from an EMBL/GenBank/DDBJ whole genome shotgun (WGS) entry which is preliminary data.</text>
</comment>
<gene>
    <name evidence="2" type="ORF">Ato02nite_048200</name>
</gene>
<dbReference type="SUPFAM" id="SSF56281">
    <property type="entry name" value="Metallo-hydrolase/oxidoreductase"/>
    <property type="match status" value="1"/>
</dbReference>
<dbReference type="Gene3D" id="3.60.15.10">
    <property type="entry name" value="Ribonuclease Z/Hydroxyacylglutathione hydrolase-like"/>
    <property type="match status" value="1"/>
</dbReference>
<accession>A0A919TDD2</accession>
<protein>
    <submittedName>
        <fullName evidence="2">MBL fold metallo-hydrolase</fullName>
    </submittedName>
</protein>
<dbReference type="CDD" id="cd16276">
    <property type="entry name" value="metallo-hydrolase-like_MBL-fold"/>
    <property type="match status" value="1"/>
</dbReference>
<dbReference type="PANTHER" id="PTHR42951:SF4">
    <property type="entry name" value="ACYL-COENZYME A THIOESTERASE MBLAC2"/>
    <property type="match status" value="1"/>
</dbReference>